<feature type="transmembrane region" description="Helical" evidence="1">
    <location>
        <begin position="97"/>
        <end position="116"/>
    </location>
</feature>
<accession>A0A5Q0HFH9</accession>
<dbReference type="AlphaFoldDB" id="A0A5Q0HFH9"/>
<dbReference type="Proteomes" id="UP000325787">
    <property type="component" value="Chromosome"/>
</dbReference>
<sequence length="150" mass="15087">MRFDAAGNAVDGTGRRFDAARLWAGGAATALVAGLLAVVGILVARGLLGVAVLAPKGEGAWGNANTLTYALVSAACALLATGMAQLLLATTPSATRFFGWIMALLTAIAVVLPLSLDVSTEGKVFTAVLNLLIGVAITVLVRGVAVGARR</sequence>
<feature type="transmembrane region" description="Helical" evidence="1">
    <location>
        <begin position="22"/>
        <end position="47"/>
    </location>
</feature>
<dbReference type="Pfam" id="PF19545">
    <property type="entry name" value="DUF6069"/>
    <property type="match status" value="1"/>
</dbReference>
<feature type="transmembrane region" description="Helical" evidence="1">
    <location>
        <begin position="67"/>
        <end position="90"/>
    </location>
</feature>
<dbReference type="OrthoDB" id="4868427at2"/>
<protein>
    <submittedName>
        <fullName evidence="2">Uncharacterized protein</fullName>
    </submittedName>
</protein>
<keyword evidence="3" id="KW-1185">Reference proteome</keyword>
<gene>
    <name evidence="2" type="ORF">EKG83_18850</name>
</gene>
<evidence type="ECO:0000313" key="2">
    <source>
        <dbReference type="EMBL" id="QFZ24342.1"/>
    </source>
</evidence>
<dbReference type="InterPro" id="IPR045713">
    <property type="entry name" value="DUF6069"/>
</dbReference>
<reference evidence="3" key="1">
    <citation type="journal article" date="2021" name="Curr. Microbiol.">
        <title>Complete genome of nocamycin-producing strain Saccharothrix syringae NRRL B-16468 reveals the biosynthetic potential for secondary metabolites.</title>
        <authorList>
            <person name="Mo X."/>
            <person name="Yang S."/>
        </authorList>
    </citation>
    <scope>NUCLEOTIDE SEQUENCE [LARGE SCALE GENOMIC DNA]</scope>
    <source>
        <strain evidence="3">ATCC 51364 / DSM 43886 / JCM 6844 / KCTC 9398 / NBRC 14523 / NRRL B-16468 / INA 2240</strain>
    </source>
</reference>
<keyword evidence="1" id="KW-1133">Transmembrane helix</keyword>
<dbReference type="KEGG" id="ssyi:EKG83_18850"/>
<proteinExistence type="predicted"/>
<organism evidence="2 3">
    <name type="scientific">Saccharothrix syringae</name>
    <name type="common">Nocardiopsis syringae</name>
    <dbReference type="NCBI Taxonomy" id="103733"/>
    <lineage>
        <taxon>Bacteria</taxon>
        <taxon>Bacillati</taxon>
        <taxon>Actinomycetota</taxon>
        <taxon>Actinomycetes</taxon>
        <taxon>Pseudonocardiales</taxon>
        <taxon>Pseudonocardiaceae</taxon>
        <taxon>Saccharothrix</taxon>
    </lineage>
</organism>
<keyword evidence="1" id="KW-0472">Membrane</keyword>
<evidence type="ECO:0000313" key="3">
    <source>
        <dbReference type="Proteomes" id="UP000325787"/>
    </source>
</evidence>
<keyword evidence="1" id="KW-0812">Transmembrane</keyword>
<dbReference type="EMBL" id="CP034550">
    <property type="protein sequence ID" value="QFZ24342.1"/>
    <property type="molecule type" value="Genomic_DNA"/>
</dbReference>
<name>A0A5Q0HFH9_SACSY</name>
<feature type="transmembrane region" description="Helical" evidence="1">
    <location>
        <begin position="128"/>
        <end position="148"/>
    </location>
</feature>
<evidence type="ECO:0000256" key="1">
    <source>
        <dbReference type="SAM" id="Phobius"/>
    </source>
</evidence>